<accession>A0A840NFT3</accession>
<comment type="caution">
    <text evidence="1">The sequence shown here is derived from an EMBL/GenBank/DDBJ whole genome shotgun (WGS) entry which is preliminary data.</text>
</comment>
<dbReference type="Proteomes" id="UP000580474">
    <property type="component" value="Unassembled WGS sequence"/>
</dbReference>
<dbReference type="EMBL" id="JACHIV010000001">
    <property type="protein sequence ID" value="MBB5067127.1"/>
    <property type="molecule type" value="Genomic_DNA"/>
</dbReference>
<evidence type="ECO:0000313" key="1">
    <source>
        <dbReference type="EMBL" id="MBB5067127.1"/>
    </source>
</evidence>
<dbReference type="RefSeq" id="WP_184476442.1">
    <property type="nucleotide sequence ID" value="NZ_JACHIV010000001.1"/>
</dbReference>
<proteinExistence type="predicted"/>
<reference evidence="1 2" key="1">
    <citation type="submission" date="2020-08" db="EMBL/GenBank/DDBJ databases">
        <title>Sequencing the genomes of 1000 actinobacteria strains.</title>
        <authorList>
            <person name="Klenk H.-P."/>
        </authorList>
    </citation>
    <scope>NUCLEOTIDE SEQUENCE [LARGE SCALE GENOMIC DNA]</scope>
    <source>
        <strain evidence="1 2">DSM 45582</strain>
    </source>
</reference>
<evidence type="ECO:0000313" key="2">
    <source>
        <dbReference type="Proteomes" id="UP000580474"/>
    </source>
</evidence>
<gene>
    <name evidence="1" type="ORF">BJ969_000215</name>
</gene>
<protein>
    <submittedName>
        <fullName evidence="1">Uncharacterized protein</fullName>
    </submittedName>
</protein>
<keyword evidence="2" id="KW-1185">Reference proteome</keyword>
<organism evidence="1 2">
    <name type="scientific">Saccharopolyspora gloriosae</name>
    <dbReference type="NCBI Taxonomy" id="455344"/>
    <lineage>
        <taxon>Bacteria</taxon>
        <taxon>Bacillati</taxon>
        <taxon>Actinomycetota</taxon>
        <taxon>Actinomycetes</taxon>
        <taxon>Pseudonocardiales</taxon>
        <taxon>Pseudonocardiaceae</taxon>
        <taxon>Saccharopolyspora</taxon>
    </lineage>
</organism>
<name>A0A840NFT3_9PSEU</name>
<sequence>MASVEEVRNGVAQAKSKADEALGSLGQARLALDEAQGLLSQAIQGSGHDEILQARNMLVDAGQNLDLLKSSISNSIEAADGWAGRL</sequence>
<dbReference type="AlphaFoldDB" id="A0A840NFT3"/>